<dbReference type="PANTHER" id="PTHR48050">
    <property type="entry name" value="STEROL 3-BETA-GLUCOSYLTRANSFERASE"/>
    <property type="match status" value="1"/>
</dbReference>
<dbReference type="GO" id="GO:0016758">
    <property type="term" value="F:hexosyltransferase activity"/>
    <property type="evidence" value="ECO:0007669"/>
    <property type="project" value="InterPro"/>
</dbReference>
<dbReference type="InterPro" id="IPR004276">
    <property type="entry name" value="GlycoTrans_28_N"/>
</dbReference>
<dbReference type="Pfam" id="PF03033">
    <property type="entry name" value="Glyco_transf_28"/>
    <property type="match status" value="1"/>
</dbReference>
<dbReference type="EMBL" id="CP022423">
    <property type="protein sequence ID" value="ASM78988.1"/>
    <property type="molecule type" value="Genomic_DNA"/>
</dbReference>
<dbReference type="GO" id="GO:0033072">
    <property type="term" value="P:vancomycin biosynthetic process"/>
    <property type="evidence" value="ECO:0007669"/>
    <property type="project" value="UniProtKB-ARBA"/>
</dbReference>
<dbReference type="KEGG" id="vff:VITFI_CDS3211"/>
<dbReference type="RefSeq" id="WP_157725727.1">
    <property type="nucleotide sequence ID" value="NZ_CP022423.1"/>
</dbReference>
<organism evidence="3 4">
    <name type="scientific">Vitreoscilla filiformis</name>
    <dbReference type="NCBI Taxonomy" id="63"/>
    <lineage>
        <taxon>Bacteria</taxon>
        <taxon>Pseudomonadati</taxon>
        <taxon>Pseudomonadota</taxon>
        <taxon>Betaproteobacteria</taxon>
        <taxon>Neisseriales</taxon>
        <taxon>Neisseriaceae</taxon>
        <taxon>Vitreoscilla</taxon>
    </lineage>
</organism>
<evidence type="ECO:0000259" key="1">
    <source>
        <dbReference type="Pfam" id="PF03033"/>
    </source>
</evidence>
<evidence type="ECO:0000313" key="3">
    <source>
        <dbReference type="EMBL" id="ASM78988.1"/>
    </source>
</evidence>
<dbReference type="Pfam" id="PF06722">
    <property type="entry name" value="EryCIII-like_C"/>
    <property type="match status" value="1"/>
</dbReference>
<gene>
    <name evidence="3" type="ORF">VITFI_CDS3211</name>
</gene>
<dbReference type="InterPro" id="IPR010610">
    <property type="entry name" value="EryCIII-like_C"/>
</dbReference>
<proteinExistence type="predicted"/>
<dbReference type="OrthoDB" id="9805366at2"/>
<dbReference type="Gene3D" id="3.40.50.2000">
    <property type="entry name" value="Glycogen Phosphorylase B"/>
    <property type="match status" value="2"/>
</dbReference>
<dbReference type="SUPFAM" id="SSF53756">
    <property type="entry name" value="UDP-Glycosyltransferase/glycogen phosphorylase"/>
    <property type="match status" value="1"/>
</dbReference>
<reference evidence="3 4" key="1">
    <citation type="submission" date="2017-07" db="EMBL/GenBank/DDBJ databases">
        <title>Complete Genome Sequence of the cosmetic ferment Vitreoscilla filiformis (ATCC15551).</title>
        <authorList>
            <person name="Contreras S."/>
            <person name="Sagory-Zalkind P."/>
            <person name="Blanquart H."/>
            <person name="Iltis A."/>
            <person name="Morand S.C."/>
        </authorList>
    </citation>
    <scope>NUCLEOTIDE SEQUENCE [LARGE SCALE GENOMIC DNA]</scope>
    <source>
        <strain evidence="3 4">ATCC 15551</strain>
    </source>
</reference>
<accession>A0A221KIV9</accession>
<keyword evidence="4" id="KW-1185">Reference proteome</keyword>
<dbReference type="AlphaFoldDB" id="A0A221KIV9"/>
<dbReference type="GO" id="GO:0008194">
    <property type="term" value="F:UDP-glycosyltransferase activity"/>
    <property type="evidence" value="ECO:0007669"/>
    <property type="project" value="InterPro"/>
</dbReference>
<sequence>MSGADLRPRYAIATLGSAGDLHPFLAVARALHEQGEDVCLLSAEPHRDEVAAQGVPFMPILDAAAHQRTLQHPGLWHPIRGFGVLWRHMAVPAIDPTVAALRQLCTDSPRPLRVLASPLTVGARLARELLPLHLSTGHLAPMGLRSCEDPMFMGAWPVPRWLPRPMRQGLWALLDRSKLEPMAAPRLNAWRLAHGLPVLREPVFARWLHAPDQVLGLFPDTFGPMATDWPVPVYCTGFPLYESHATPPALDAALAAFCAPSPQAPPLLVAFPGSASGGRHAALAEAAQHLAQSGAARVLWLGQAADDAANAPALSPRVCKRRWVSLAQVLPWAQAFAHHGGIGSCAQGLAAGVPQVLLPSAYDQFDNGARLRWMHAGLGLAPREQRGPALVAALRQALAAPRGAPPPDVTPSRPGAPNAAVQAVCAALSGG</sequence>
<feature type="domain" description="Erythromycin biosynthesis protein CIII-like C-terminal" evidence="2">
    <location>
        <begin position="313"/>
        <end position="398"/>
    </location>
</feature>
<feature type="domain" description="Glycosyltransferase family 28 N-terminal" evidence="1">
    <location>
        <begin position="11"/>
        <end position="81"/>
    </location>
</feature>
<dbReference type="Proteomes" id="UP000199729">
    <property type="component" value="Chromosome"/>
</dbReference>
<name>A0A221KIV9_VITFI</name>
<evidence type="ECO:0000259" key="2">
    <source>
        <dbReference type="Pfam" id="PF06722"/>
    </source>
</evidence>
<dbReference type="InterPro" id="IPR050426">
    <property type="entry name" value="Glycosyltransferase_28"/>
</dbReference>
<dbReference type="GO" id="GO:0005975">
    <property type="term" value="P:carbohydrate metabolic process"/>
    <property type="evidence" value="ECO:0007669"/>
    <property type="project" value="InterPro"/>
</dbReference>
<protein>
    <submittedName>
        <fullName evidence="3">Uncharacterized protein</fullName>
    </submittedName>
</protein>
<evidence type="ECO:0000313" key="4">
    <source>
        <dbReference type="Proteomes" id="UP000199729"/>
    </source>
</evidence>
<dbReference type="CDD" id="cd03784">
    <property type="entry name" value="GT1_Gtf-like"/>
    <property type="match status" value="1"/>
</dbReference>
<dbReference type="InterPro" id="IPR002213">
    <property type="entry name" value="UDP_glucos_trans"/>
</dbReference>
<dbReference type="PANTHER" id="PTHR48050:SF13">
    <property type="entry name" value="STEROL 3-BETA-GLUCOSYLTRANSFERASE UGT80A2"/>
    <property type="match status" value="1"/>
</dbReference>